<reference evidence="5 6" key="1">
    <citation type="journal article" date="2006" name="J. Bacteriol.">
        <title>Comparison of the genome sequence of the poultry pathogen Bordetella avium with those of B. bronchiseptica, B. pertussis, and B. parapertussis reveals extensive diversity in surface structures associated with host interaction.</title>
        <authorList>
            <person name="Sebaihia M."/>
            <person name="Preston A."/>
            <person name="Maskell D.J."/>
            <person name="Kuzmiak H."/>
            <person name="Connell T.D."/>
            <person name="King N.D."/>
            <person name="Orndorff P.E."/>
            <person name="Miyamoto D.M."/>
            <person name="Thomson N.R."/>
            <person name="Harris D."/>
            <person name="Goble A."/>
            <person name="Lord A."/>
            <person name="Murphy L."/>
            <person name="Quail M.A."/>
            <person name="Rutter S."/>
            <person name="Squares R."/>
            <person name="Squares S."/>
            <person name="Woodward J."/>
            <person name="Parkhill J."/>
            <person name="Temple L.M."/>
        </authorList>
    </citation>
    <scope>NUCLEOTIDE SEQUENCE [LARGE SCALE GENOMIC DNA]</scope>
    <source>
        <strain evidence="5 6">197N</strain>
    </source>
</reference>
<protein>
    <submittedName>
        <fullName evidence="5">Capsular polysaccharide biosynthesis glycosyl transferase</fullName>
    </submittedName>
</protein>
<dbReference type="PANTHER" id="PTHR43179">
    <property type="entry name" value="RHAMNOSYLTRANSFERASE WBBL"/>
    <property type="match status" value="1"/>
</dbReference>
<dbReference type="Pfam" id="PF00535">
    <property type="entry name" value="Glycos_transf_2"/>
    <property type="match status" value="1"/>
</dbReference>
<feature type="domain" description="Glycosyltransferase 2-like" evidence="4">
    <location>
        <begin position="9"/>
        <end position="141"/>
    </location>
</feature>
<dbReference type="HOGENOM" id="CLU_025996_3_0_4"/>
<evidence type="ECO:0000256" key="2">
    <source>
        <dbReference type="ARBA" id="ARBA00022676"/>
    </source>
</evidence>
<accession>Q2KWM7</accession>
<evidence type="ECO:0000256" key="3">
    <source>
        <dbReference type="ARBA" id="ARBA00022679"/>
    </source>
</evidence>
<dbReference type="eggNOG" id="COG1215">
    <property type="taxonomic scope" value="Bacteria"/>
</dbReference>
<evidence type="ECO:0000313" key="5">
    <source>
        <dbReference type="EMBL" id="CAJ50257.1"/>
    </source>
</evidence>
<dbReference type="STRING" id="360910.BAV2647"/>
<keyword evidence="3 5" id="KW-0808">Transferase</keyword>
<dbReference type="CAZy" id="GT2">
    <property type="family name" value="Glycosyltransferase Family 2"/>
</dbReference>
<dbReference type="OrthoDB" id="9781367at2"/>
<dbReference type="InterPro" id="IPR001173">
    <property type="entry name" value="Glyco_trans_2-like"/>
</dbReference>
<dbReference type="PANTHER" id="PTHR43179:SF12">
    <property type="entry name" value="GALACTOFURANOSYLTRANSFERASE GLFT2"/>
    <property type="match status" value="1"/>
</dbReference>
<dbReference type="EMBL" id="AM167904">
    <property type="protein sequence ID" value="CAJ50257.1"/>
    <property type="molecule type" value="Genomic_DNA"/>
</dbReference>
<keyword evidence="6" id="KW-1185">Reference proteome</keyword>
<dbReference type="RefSeq" id="WP_012418289.1">
    <property type="nucleotide sequence ID" value="NC_010645.1"/>
</dbReference>
<evidence type="ECO:0000313" key="6">
    <source>
        <dbReference type="Proteomes" id="UP000001977"/>
    </source>
</evidence>
<name>Q2KWM7_BORA1</name>
<dbReference type="AlphaFoldDB" id="Q2KWM7"/>
<organism evidence="5 6">
    <name type="scientific">Bordetella avium (strain 197N)</name>
    <dbReference type="NCBI Taxonomy" id="360910"/>
    <lineage>
        <taxon>Bacteria</taxon>
        <taxon>Pseudomonadati</taxon>
        <taxon>Pseudomonadota</taxon>
        <taxon>Betaproteobacteria</taxon>
        <taxon>Burkholderiales</taxon>
        <taxon>Alcaligenaceae</taxon>
        <taxon>Bordetella</taxon>
    </lineage>
</organism>
<keyword evidence="2" id="KW-0328">Glycosyltransferase</keyword>
<sequence length="310" mass="34429">MNAPALDITVCMATYRRLPQLELLLADLAAQTLPPRQIVVVDNDAVASARPVVEAHRAALQARGIALDYAVQPEKSISLTRNMTVQRARSAWLAFIDDDERAPPQWLALLSDSAHRFGADGVLAPVLPVLPPHAPAWLRRGHFYEWVRFPTGTELPGNALRLGNALLSMACLNRLRPLFDPVYGLTGGEDGDMLLRLRQTGARLIWCDEAAVTEPVTDERMRVDWLLRRALRGGQDFALHFLRGKLNGPPGAVRILGFYGRAVLQMVMAGALALMLWPLGRHHAVHWLARAYANYGKLSLLWGARHHEYA</sequence>
<gene>
    <name evidence="5" type="ordered locus">BAV2647</name>
</gene>
<dbReference type="KEGG" id="bav:BAV2647"/>
<dbReference type="SUPFAM" id="SSF53448">
    <property type="entry name" value="Nucleotide-diphospho-sugar transferases"/>
    <property type="match status" value="1"/>
</dbReference>
<proteinExistence type="inferred from homology"/>
<evidence type="ECO:0000259" key="4">
    <source>
        <dbReference type="Pfam" id="PF00535"/>
    </source>
</evidence>
<dbReference type="InterPro" id="IPR029044">
    <property type="entry name" value="Nucleotide-diphossugar_trans"/>
</dbReference>
<evidence type="ECO:0000256" key="1">
    <source>
        <dbReference type="ARBA" id="ARBA00006739"/>
    </source>
</evidence>
<dbReference type="GO" id="GO:0016757">
    <property type="term" value="F:glycosyltransferase activity"/>
    <property type="evidence" value="ECO:0007669"/>
    <property type="project" value="UniProtKB-KW"/>
</dbReference>
<comment type="similarity">
    <text evidence="1">Belongs to the glycosyltransferase 2 family.</text>
</comment>
<dbReference type="Proteomes" id="UP000001977">
    <property type="component" value="Chromosome"/>
</dbReference>
<dbReference type="Gene3D" id="3.90.550.10">
    <property type="entry name" value="Spore Coat Polysaccharide Biosynthesis Protein SpsA, Chain A"/>
    <property type="match status" value="1"/>
</dbReference>